<dbReference type="Proteomes" id="UP000008148">
    <property type="component" value="Chromosome"/>
</dbReference>
<gene>
    <name evidence="1" type="ordered locus">CKO_02043</name>
</gene>
<dbReference type="HOGENOM" id="CLU_186667_0_0_6"/>
<evidence type="ECO:0000313" key="2">
    <source>
        <dbReference type="Proteomes" id="UP000008148"/>
    </source>
</evidence>
<evidence type="ECO:0000313" key="1">
    <source>
        <dbReference type="EMBL" id="ABV13168.1"/>
    </source>
</evidence>
<dbReference type="EMBL" id="CP000822">
    <property type="protein sequence ID" value="ABV13168.1"/>
    <property type="molecule type" value="Genomic_DNA"/>
</dbReference>
<organism evidence="1 2">
    <name type="scientific">Citrobacter koseri (strain ATCC BAA-895 / CDC 4225-83 / SGSC4696)</name>
    <dbReference type="NCBI Taxonomy" id="290338"/>
    <lineage>
        <taxon>Bacteria</taxon>
        <taxon>Pseudomonadati</taxon>
        <taxon>Pseudomonadota</taxon>
        <taxon>Gammaproteobacteria</taxon>
        <taxon>Enterobacterales</taxon>
        <taxon>Enterobacteriaceae</taxon>
        <taxon>Citrobacter</taxon>
    </lineage>
</organism>
<dbReference type="KEGG" id="cko:CKO_02043"/>
<proteinExistence type="predicted"/>
<reference evidence="1 2" key="1">
    <citation type="submission" date="2007-08" db="EMBL/GenBank/DDBJ databases">
        <authorList>
            <consortium name="The Citrobacter koseri Genome Sequencing Project"/>
            <person name="McClelland M."/>
            <person name="Sanderson E.K."/>
            <person name="Porwollik S."/>
            <person name="Spieth J."/>
            <person name="Clifton W.S."/>
            <person name="Latreille P."/>
            <person name="Courtney L."/>
            <person name="Wang C."/>
            <person name="Pepin K."/>
            <person name="Bhonagiri V."/>
            <person name="Nash W."/>
            <person name="Johnson M."/>
            <person name="Thiruvilangam P."/>
            <person name="Wilson R."/>
        </authorList>
    </citation>
    <scope>NUCLEOTIDE SEQUENCE [LARGE SCALE GENOMIC DNA]</scope>
    <source>
        <strain evidence="2">ATCC BAA-895 / CDC 4225-83 / SGSC4696</strain>
    </source>
</reference>
<name>A8AI54_CITK8</name>
<sequence length="92" mass="10127">MVVPMPSTPVVLICAADSYREISTMLQLCATSLNVTSLASLKMNEMLKEETLLDGIKTITKSFSLRQLTLLKGATLKNVRECNLEKNSIPPE</sequence>
<keyword evidence="2" id="KW-1185">Reference proteome</keyword>
<accession>A8AI54</accession>
<dbReference type="AlphaFoldDB" id="A8AI54"/>
<protein>
    <submittedName>
        <fullName evidence="1">Uncharacterized protein</fullName>
    </submittedName>
</protein>
<dbReference type="STRING" id="290338.CKO_02043"/>